<keyword evidence="1" id="KW-0378">Hydrolase</keyword>
<dbReference type="NCBIfam" id="TIGR01493">
    <property type="entry name" value="HAD-SF-IA-v2"/>
    <property type="match status" value="1"/>
</dbReference>
<accession>A0A7H8NDE4</accession>
<evidence type="ECO:0000313" key="3">
    <source>
        <dbReference type="Proteomes" id="UP000509303"/>
    </source>
</evidence>
<dbReference type="GO" id="GO:0019120">
    <property type="term" value="F:hydrolase activity, acting on acid halide bonds, in C-halide compounds"/>
    <property type="evidence" value="ECO:0007669"/>
    <property type="project" value="InterPro"/>
</dbReference>
<dbReference type="InterPro" id="IPR006439">
    <property type="entry name" value="HAD-SF_hydro_IA"/>
</dbReference>
<dbReference type="NCBIfam" id="TIGR01428">
    <property type="entry name" value="HAD_type_II"/>
    <property type="match status" value="1"/>
</dbReference>
<dbReference type="InterPro" id="IPR023214">
    <property type="entry name" value="HAD_sf"/>
</dbReference>
<gene>
    <name evidence="2" type="ORF">HUT08_26220</name>
</gene>
<protein>
    <submittedName>
        <fullName evidence="2">Haloacid dehalogenase type II</fullName>
    </submittedName>
</protein>
<proteinExistence type="predicted"/>
<dbReference type="RefSeq" id="WP_176164159.1">
    <property type="nucleotide sequence ID" value="NZ_CP054929.1"/>
</dbReference>
<dbReference type="AlphaFoldDB" id="A0A7H8NDE4"/>
<dbReference type="Gene3D" id="3.40.50.1000">
    <property type="entry name" value="HAD superfamily/HAD-like"/>
    <property type="match status" value="1"/>
</dbReference>
<dbReference type="EMBL" id="CP054929">
    <property type="protein sequence ID" value="QKW52452.1"/>
    <property type="molecule type" value="Genomic_DNA"/>
</dbReference>
<dbReference type="InterPro" id="IPR051540">
    <property type="entry name" value="S-2-haloacid_dehalogenase"/>
</dbReference>
<dbReference type="SUPFAM" id="SSF56784">
    <property type="entry name" value="HAD-like"/>
    <property type="match status" value="1"/>
</dbReference>
<dbReference type="InterPro" id="IPR006328">
    <property type="entry name" value="2-HAD"/>
</dbReference>
<evidence type="ECO:0000256" key="1">
    <source>
        <dbReference type="ARBA" id="ARBA00022801"/>
    </source>
</evidence>
<dbReference type="PANTHER" id="PTHR43316:SF3">
    <property type="entry name" value="HALOACID DEHALOGENASE, TYPE II (AFU_ORTHOLOGUE AFUA_2G07750)-RELATED"/>
    <property type="match status" value="1"/>
</dbReference>
<evidence type="ECO:0000313" key="2">
    <source>
        <dbReference type="EMBL" id="QKW52452.1"/>
    </source>
</evidence>
<name>A0A7H8NDE4_9ACTN</name>
<organism evidence="2 3">
    <name type="scientific">Streptomyces buecherae</name>
    <dbReference type="NCBI Taxonomy" id="2763006"/>
    <lineage>
        <taxon>Bacteria</taxon>
        <taxon>Bacillati</taxon>
        <taxon>Actinomycetota</taxon>
        <taxon>Actinomycetes</taxon>
        <taxon>Kitasatosporales</taxon>
        <taxon>Streptomycetaceae</taxon>
        <taxon>Streptomyces</taxon>
    </lineage>
</organism>
<keyword evidence="3" id="KW-1185">Reference proteome</keyword>
<reference evidence="2 3" key="1">
    <citation type="submission" date="2020-06" db="EMBL/GenBank/DDBJ databases">
        <title>Genome mining for natural products.</title>
        <authorList>
            <person name="Zhang B."/>
            <person name="Shi J."/>
            <person name="Ge H."/>
        </authorList>
    </citation>
    <scope>NUCLEOTIDE SEQUENCE [LARGE SCALE GENOMIC DNA]</scope>
    <source>
        <strain evidence="2 3">NA00687</strain>
    </source>
</reference>
<dbReference type="SFLD" id="SFLDG01129">
    <property type="entry name" value="C1.5:_HAD__Beta-PGM__Phosphata"/>
    <property type="match status" value="1"/>
</dbReference>
<dbReference type="InterPro" id="IPR036412">
    <property type="entry name" value="HAD-like_sf"/>
</dbReference>
<sequence length="229" mass="24735">MSQLQIDALVFDVLGTLVDKPRGLRAGLRRLAPTRDEAGIERLLALWQHHIEREQQRMLDGARPYVPSDALDQEAAHLVADAAGVTDPAAIAALAHSARDLPPWPDTVTGLARLAERFPLIGLSNASRTALLDVNAHAGLRWHQALSAEDARTYKPDPAVYELATAVSGRPPERLLMVAAHAWDLRAAQAVGLRTAYVARPVGDPPSPTDTFDLYAENLTDLADQLTAG</sequence>
<dbReference type="PANTHER" id="PTHR43316">
    <property type="entry name" value="HYDROLASE, HALOACID DELAHOGENASE-RELATED"/>
    <property type="match status" value="1"/>
</dbReference>
<dbReference type="Proteomes" id="UP000509303">
    <property type="component" value="Chromosome"/>
</dbReference>
<dbReference type="Pfam" id="PF00702">
    <property type="entry name" value="Hydrolase"/>
    <property type="match status" value="1"/>
</dbReference>
<dbReference type="PRINTS" id="PR00413">
    <property type="entry name" value="HADHALOGNASE"/>
</dbReference>
<dbReference type="Gene3D" id="1.10.150.750">
    <property type="match status" value="1"/>
</dbReference>
<dbReference type="SFLD" id="SFLDS00003">
    <property type="entry name" value="Haloacid_Dehalogenase"/>
    <property type="match status" value="1"/>
</dbReference>